<evidence type="ECO:0000313" key="1">
    <source>
        <dbReference type="EMBL" id="WLK77416.1"/>
    </source>
</evidence>
<accession>A0AA49XCP7</accession>
<keyword evidence="1" id="KW-0808">Transferase</keyword>
<dbReference type="GO" id="GO:0003968">
    <property type="term" value="F:RNA-directed RNA polymerase activity"/>
    <property type="evidence" value="ECO:0007669"/>
    <property type="project" value="UniProtKB-KW"/>
</dbReference>
<dbReference type="EMBL" id="OQ862543">
    <property type="protein sequence ID" value="WLK77416.1"/>
    <property type="molecule type" value="Genomic_RNA"/>
</dbReference>
<organism evidence="1">
    <name type="scientific">Suillus luteus narnavirus 8</name>
    <dbReference type="NCBI Taxonomy" id="3067827"/>
    <lineage>
        <taxon>Viruses</taxon>
        <taxon>Riboviria</taxon>
        <taxon>Orthornavirae</taxon>
        <taxon>Lenarviricota</taxon>
        <taxon>Amabiliviricetes</taxon>
        <taxon>Wolframvirales</taxon>
        <taxon>Narnaviridae</taxon>
        <taxon>Narnavirus</taxon>
    </lineage>
</organism>
<sequence>MRLQHYNVLHTSSTYNLIEDCRLYYDRRSETTIVPADLEPYVRGKHNLFLKQVPSCLTLRKAGSRLSKEISPILLDEGFFRPSMESQGEAETVIEHWATDTDDQFVIKDDDTDDIPFADYSDDRGHYENPWKVFAGWAFASQYLKEKPLVNVWPGGCHRLQDKIRPDLCRSDRKNVTWFTQIRDHNEKMYLLFNHTHWGHRIQVARHNRDDPMRNFANTLFRRISFFVRGLHDPIWTKEEKDLFADYSQPRNRTYRAQRLLEVLKTVDGLFLQRFMSYPEEIWTWEKFDLYVIQAISILLTDEFFDGEVTDFSLDEQVTFYEELKAARKRFKMVIHQDKPSEAISDMDSTPRWVQSFLRPVWDRAVRHDGFSRLYLAGTLSQTRGSGTPPPLVVLRSKRKFLRSVSEAPPEVSPTSMALIHAAMERVLRRTPDHIFTGLDSKARVTVTGSACWEASRKEGGTAQAILSLMGKYEQQPIPVRELETGKILKYVHKDDFESIGTGVFYACLDEVLNTPVEELRKVHLTIVREPGKARVVTKGHAALKIVLDTVSKICSYPLKKGFKSSASGMGRSHHGWNLFRDFTSEEMYDLLFSEDRKRRVEDLFSDHIDRTMYWEDLYFSSTDYSEATDRMVHAFGRLISRMWMQKCGIPAILQGIVLGVCFKPRDVYFTATGPLKQFGTPVEGTTHHLTLYRGVMMGDPLTKVVLHFANIVSREIGDAMASADIFAAFRNGSEAASIFLTGLKD</sequence>
<name>A0AA49XCP7_9VIRU</name>
<proteinExistence type="predicted"/>
<keyword evidence="1" id="KW-0548">Nucleotidyltransferase</keyword>
<reference evidence="1" key="1">
    <citation type="journal article" date="2023" name="Front. Cell. Infect. Microbiol.">
        <title>Virome Analysis of an Ectomycorrhizal Fungus Suillus luteus Revealing Potential Evolutionary Implications.</title>
        <authorList>
            <person name="Liu H."/>
            <person name="Zhang Y."/>
            <person name="Liu Y."/>
            <person name="Xiao J."/>
            <person name="Huang Z."/>
            <person name="Li Y."/>
            <person name="Li H."/>
            <person name="Li P."/>
        </authorList>
    </citation>
    <scope>NUCLEOTIDE SEQUENCE</scope>
    <source>
        <strain evidence="1">SlNV8</strain>
    </source>
</reference>
<protein>
    <submittedName>
        <fullName evidence="1">RNA-dependent RNA polymerase</fullName>
    </submittedName>
</protein>
<keyword evidence="1" id="KW-0696">RNA-directed RNA polymerase</keyword>